<evidence type="ECO:0000313" key="2">
    <source>
        <dbReference type="Proteomes" id="UP000299102"/>
    </source>
</evidence>
<gene>
    <name evidence="1" type="ORF">EVAR_866_1</name>
</gene>
<reference evidence="1 2" key="1">
    <citation type="journal article" date="2019" name="Commun. Biol.">
        <title>The bagworm genome reveals a unique fibroin gene that provides high tensile strength.</title>
        <authorList>
            <person name="Kono N."/>
            <person name="Nakamura H."/>
            <person name="Ohtoshi R."/>
            <person name="Tomita M."/>
            <person name="Numata K."/>
            <person name="Arakawa K."/>
        </authorList>
    </citation>
    <scope>NUCLEOTIDE SEQUENCE [LARGE SCALE GENOMIC DNA]</scope>
</reference>
<name>A0A4C1SDS5_EUMVA</name>
<comment type="caution">
    <text evidence="1">The sequence shown here is derived from an EMBL/GenBank/DDBJ whole genome shotgun (WGS) entry which is preliminary data.</text>
</comment>
<dbReference type="AlphaFoldDB" id="A0A4C1SDS5"/>
<sequence length="172" mass="19661">MRVRRRADDSTAITSASDGRVEISPDLEPSDLTRRGSRAVDVRDRWLNVLFERRREWSKSTVQKFIGQFILDQESIRVPFVSDSNTALGHDRSYCNTNGVGPNELVFVQFVRQIEIEWGLNVGLCHAPCRKSFVKQLPLTDTFYADVVALLSTTGNRFKVSRLDIDVRDCHM</sequence>
<dbReference type="Proteomes" id="UP000299102">
    <property type="component" value="Unassembled WGS sequence"/>
</dbReference>
<keyword evidence="2" id="KW-1185">Reference proteome</keyword>
<organism evidence="1 2">
    <name type="scientific">Eumeta variegata</name>
    <name type="common">Bagworm moth</name>
    <name type="synonym">Eumeta japonica</name>
    <dbReference type="NCBI Taxonomy" id="151549"/>
    <lineage>
        <taxon>Eukaryota</taxon>
        <taxon>Metazoa</taxon>
        <taxon>Ecdysozoa</taxon>
        <taxon>Arthropoda</taxon>
        <taxon>Hexapoda</taxon>
        <taxon>Insecta</taxon>
        <taxon>Pterygota</taxon>
        <taxon>Neoptera</taxon>
        <taxon>Endopterygota</taxon>
        <taxon>Lepidoptera</taxon>
        <taxon>Glossata</taxon>
        <taxon>Ditrysia</taxon>
        <taxon>Tineoidea</taxon>
        <taxon>Psychidae</taxon>
        <taxon>Oiketicinae</taxon>
        <taxon>Eumeta</taxon>
    </lineage>
</organism>
<proteinExistence type="predicted"/>
<accession>A0A4C1SDS5</accession>
<evidence type="ECO:0000313" key="1">
    <source>
        <dbReference type="EMBL" id="GBP00252.1"/>
    </source>
</evidence>
<dbReference type="EMBL" id="BGZK01000005">
    <property type="protein sequence ID" value="GBP00252.1"/>
    <property type="molecule type" value="Genomic_DNA"/>
</dbReference>
<protein>
    <submittedName>
        <fullName evidence="1">Uncharacterized protein</fullName>
    </submittedName>
</protein>